<dbReference type="Pfam" id="PF04082">
    <property type="entry name" value="Fungal_trans"/>
    <property type="match status" value="1"/>
</dbReference>
<proteinExistence type="predicted"/>
<accession>A0A5C6SFL7</accession>
<dbReference type="InterPro" id="IPR007219">
    <property type="entry name" value="XnlR_reg_dom"/>
</dbReference>
<dbReference type="AlphaFoldDB" id="A0A5C6SFL7"/>
<sequence length="217" mass="24019">MEPASPAHVSTEPPSAEDSECVNEDDPCGLTNSTALTAPASECPGKLAMYDKLIAVYFEKFHHHWPIVHEKSIRLRNAPQVLVKTVVTIGLYLTENTEAQNLAKRTLESFLHQSGNALATFMTMGEAGRLAPEPEHLPQFQAILLQAIMIPRLTEYGIATGLMIDSMLSRVLMLAGIYDQGRINAATMHSEWQHVDPLTLRDSYQRYAPTSKSCSQI</sequence>
<feature type="domain" description="Xylanolytic transcriptional activator regulatory" evidence="3">
    <location>
        <begin position="55"/>
        <end position="147"/>
    </location>
</feature>
<evidence type="ECO:0000256" key="1">
    <source>
        <dbReference type="ARBA" id="ARBA00023242"/>
    </source>
</evidence>
<evidence type="ECO:0000313" key="5">
    <source>
        <dbReference type="Proteomes" id="UP000321331"/>
    </source>
</evidence>
<dbReference type="GO" id="GO:0003677">
    <property type="term" value="F:DNA binding"/>
    <property type="evidence" value="ECO:0007669"/>
    <property type="project" value="InterPro"/>
</dbReference>
<reference evidence="4 5" key="1">
    <citation type="submission" date="2019-07" db="EMBL/GenBank/DDBJ databases">
        <title>The First High-Quality Draft Genome Sequence of the Causal Agent of the Current Panama Disease Epidemic.</title>
        <authorList>
            <person name="Warmington R.J."/>
            <person name="Kay W."/>
            <person name="Jeffries A."/>
            <person name="Bebber D."/>
            <person name="Moore K."/>
            <person name="Studholme D.J."/>
        </authorList>
    </citation>
    <scope>NUCLEOTIDE SEQUENCE [LARGE SCALE GENOMIC DNA]</scope>
    <source>
        <strain evidence="4 5">TR4</strain>
    </source>
</reference>
<evidence type="ECO:0000313" key="4">
    <source>
        <dbReference type="EMBL" id="TXB97123.1"/>
    </source>
</evidence>
<gene>
    <name evidence="4" type="ORF">FocTR4_00011859</name>
</gene>
<dbReference type="GO" id="GO:0008270">
    <property type="term" value="F:zinc ion binding"/>
    <property type="evidence" value="ECO:0007669"/>
    <property type="project" value="InterPro"/>
</dbReference>
<protein>
    <recommendedName>
        <fullName evidence="3">Xylanolytic transcriptional activator regulatory domain-containing protein</fullName>
    </recommendedName>
</protein>
<feature type="region of interest" description="Disordered" evidence="2">
    <location>
        <begin position="1"/>
        <end position="25"/>
    </location>
</feature>
<dbReference type="Proteomes" id="UP000321331">
    <property type="component" value="Unassembled WGS sequence"/>
</dbReference>
<feature type="compositionally biased region" description="Acidic residues" evidence="2">
    <location>
        <begin position="15"/>
        <end position="25"/>
    </location>
</feature>
<dbReference type="EMBL" id="VMNF01000014">
    <property type="protein sequence ID" value="TXB97123.1"/>
    <property type="molecule type" value="Genomic_DNA"/>
</dbReference>
<evidence type="ECO:0000256" key="2">
    <source>
        <dbReference type="SAM" id="MobiDB-lite"/>
    </source>
</evidence>
<dbReference type="GO" id="GO:0006351">
    <property type="term" value="P:DNA-templated transcription"/>
    <property type="evidence" value="ECO:0007669"/>
    <property type="project" value="InterPro"/>
</dbReference>
<keyword evidence="1" id="KW-0539">Nucleus</keyword>
<organism evidence="4 5">
    <name type="scientific">Fusarium oxysporum f. sp. cubense</name>
    <dbReference type="NCBI Taxonomy" id="61366"/>
    <lineage>
        <taxon>Eukaryota</taxon>
        <taxon>Fungi</taxon>
        <taxon>Dikarya</taxon>
        <taxon>Ascomycota</taxon>
        <taxon>Pezizomycotina</taxon>
        <taxon>Sordariomycetes</taxon>
        <taxon>Hypocreomycetidae</taxon>
        <taxon>Hypocreales</taxon>
        <taxon>Nectriaceae</taxon>
        <taxon>Fusarium</taxon>
        <taxon>Fusarium oxysporum species complex</taxon>
    </lineage>
</organism>
<comment type="caution">
    <text evidence="4">The sequence shown here is derived from an EMBL/GenBank/DDBJ whole genome shotgun (WGS) entry which is preliminary data.</text>
</comment>
<name>A0A5C6SFL7_FUSOC</name>
<evidence type="ECO:0000259" key="3">
    <source>
        <dbReference type="Pfam" id="PF04082"/>
    </source>
</evidence>
<dbReference type="CDD" id="cd12148">
    <property type="entry name" value="fungal_TF_MHR"/>
    <property type="match status" value="1"/>
</dbReference>